<gene>
    <name evidence="1" type="ORF">FAEPRAM212_00275</name>
</gene>
<comment type="caution">
    <text evidence="1">The sequence shown here is derived from an EMBL/GenBank/DDBJ whole genome shotgun (WGS) entry which is preliminary data.</text>
</comment>
<dbReference type="AlphaFoldDB" id="A8S6Q3"/>
<protein>
    <submittedName>
        <fullName evidence="1">Uncharacterized protein</fullName>
    </submittedName>
</protein>
<dbReference type="HOGENOM" id="CLU_3216529_0_0_9"/>
<sequence length="44" mass="4840">MVYVGFIIQQKGVSVKRDSKKTSNKGCDKCACCAAIVQKKEKFA</sequence>
<dbReference type="EMBL" id="ABED02000014">
    <property type="protein sequence ID" value="EDP22966.1"/>
    <property type="molecule type" value="Genomic_DNA"/>
</dbReference>
<accession>A8S6Q3</accession>
<name>A8S6Q3_9FIRM</name>
<reference evidence="1 2" key="2">
    <citation type="submission" date="2007-09" db="EMBL/GenBank/DDBJ databases">
        <authorList>
            <person name="Fulton L."/>
            <person name="Clifton S."/>
            <person name="Fulton B."/>
            <person name="Xu J."/>
            <person name="Minx P."/>
            <person name="Pepin K.H."/>
            <person name="Johnson M."/>
            <person name="Thiruvilangam P."/>
            <person name="Bhonagiri V."/>
            <person name="Nash W.E."/>
            <person name="Mardis E.R."/>
            <person name="Wilson R.K."/>
        </authorList>
    </citation>
    <scope>NUCLEOTIDE SEQUENCE [LARGE SCALE GENOMIC DNA]</scope>
    <source>
        <strain evidence="1 2">M21/2</strain>
    </source>
</reference>
<evidence type="ECO:0000313" key="2">
    <source>
        <dbReference type="Proteomes" id="UP000005945"/>
    </source>
</evidence>
<dbReference type="Proteomes" id="UP000005945">
    <property type="component" value="Unassembled WGS sequence"/>
</dbReference>
<evidence type="ECO:0000313" key="1">
    <source>
        <dbReference type="EMBL" id="EDP22966.1"/>
    </source>
</evidence>
<reference evidence="1 2" key="1">
    <citation type="submission" date="2007-09" db="EMBL/GenBank/DDBJ databases">
        <title>Draft genome sequence of Faecalibacterium prausnitzii M21/2.</title>
        <authorList>
            <person name="Sudarsanam P."/>
            <person name="Ley R."/>
            <person name="Guruge J."/>
            <person name="Turnbaugh P.J."/>
            <person name="Mahowald M."/>
            <person name="Liep D."/>
            <person name="Gordon J."/>
        </authorList>
    </citation>
    <scope>NUCLEOTIDE SEQUENCE [LARGE SCALE GENOMIC DNA]</scope>
    <source>
        <strain evidence="1 2">M21/2</strain>
    </source>
</reference>
<proteinExistence type="predicted"/>
<organism evidence="1 2">
    <name type="scientific">Faecalibacterium prausnitzii M21/2</name>
    <dbReference type="NCBI Taxonomy" id="411485"/>
    <lineage>
        <taxon>Bacteria</taxon>
        <taxon>Bacillati</taxon>
        <taxon>Bacillota</taxon>
        <taxon>Clostridia</taxon>
        <taxon>Eubacteriales</taxon>
        <taxon>Oscillospiraceae</taxon>
        <taxon>Faecalibacterium</taxon>
    </lineage>
</organism>